<dbReference type="EMBL" id="LWDX02028057">
    <property type="protein sequence ID" value="OEL29266.1"/>
    <property type="molecule type" value="Genomic_DNA"/>
</dbReference>
<keyword evidence="4" id="KW-1185">Reference proteome</keyword>
<feature type="non-terminal residue" evidence="3">
    <location>
        <position position="284"/>
    </location>
</feature>
<accession>A0A1E5VVW0</accession>
<feature type="non-terminal residue" evidence="3">
    <location>
        <position position="1"/>
    </location>
</feature>
<proteinExistence type="predicted"/>
<gene>
    <name evidence="3" type="ORF">BAE44_0009715</name>
</gene>
<dbReference type="InterPro" id="IPR052191">
    <property type="entry name" value="tRNA_ntf/polyA_polymerase_I"/>
</dbReference>
<sequence>PRPRQASPRRPRRRRPPLSNSPRPATASGKAPVKLLTNVEKLQLLAKAERPGLLSAVERAELSLSAVERLGLLSKVEELGALSAATDPGTPGALLSLALPLLAAGAAVVYLVPEEHACSLFFNPLKRGIYDYMSGLSDLRKNKARLMTEMNYMLSYGPAEYTFLLLRKYGLLDILLSFQASTIGISQCIDQFSTRCPSNQGFAAVLHFGSWESIMNFLEQDIGCHAPFVPETLGTSQTKLDNLMEQTIHLASLVNSSICTLTSLDALQQSVARYRDASQFSPDC</sequence>
<evidence type="ECO:0000313" key="4">
    <source>
        <dbReference type="Proteomes" id="UP000095767"/>
    </source>
</evidence>
<evidence type="ECO:0000259" key="2">
    <source>
        <dbReference type="Pfam" id="PF12627"/>
    </source>
</evidence>
<name>A0A1E5VVW0_9POAL</name>
<evidence type="ECO:0000313" key="3">
    <source>
        <dbReference type="EMBL" id="OEL29266.1"/>
    </source>
</evidence>
<dbReference type="PANTHER" id="PTHR43051">
    <property type="entry name" value="POLYNUCLEOTIDE ADENYLYLTRANSFERASE FAMILY PROTEIN"/>
    <property type="match status" value="1"/>
</dbReference>
<feature type="compositionally biased region" description="Basic residues" evidence="1">
    <location>
        <begin position="1"/>
        <end position="16"/>
    </location>
</feature>
<organism evidence="3 4">
    <name type="scientific">Dichanthelium oligosanthes</name>
    <dbReference type="NCBI Taxonomy" id="888268"/>
    <lineage>
        <taxon>Eukaryota</taxon>
        <taxon>Viridiplantae</taxon>
        <taxon>Streptophyta</taxon>
        <taxon>Embryophyta</taxon>
        <taxon>Tracheophyta</taxon>
        <taxon>Spermatophyta</taxon>
        <taxon>Magnoliopsida</taxon>
        <taxon>Liliopsida</taxon>
        <taxon>Poales</taxon>
        <taxon>Poaceae</taxon>
        <taxon>PACMAD clade</taxon>
        <taxon>Panicoideae</taxon>
        <taxon>Panicodae</taxon>
        <taxon>Paniceae</taxon>
        <taxon>Dichantheliinae</taxon>
        <taxon>Dichanthelium</taxon>
    </lineage>
</organism>
<dbReference type="InterPro" id="IPR032828">
    <property type="entry name" value="PolyA_RNA-bd"/>
</dbReference>
<dbReference type="Pfam" id="PF12627">
    <property type="entry name" value="PolyA_pol_RNAbd"/>
    <property type="match status" value="1"/>
</dbReference>
<dbReference type="AlphaFoldDB" id="A0A1E5VVW0"/>
<comment type="caution">
    <text evidence="3">The sequence shown here is derived from an EMBL/GenBank/DDBJ whole genome shotgun (WGS) entry which is preliminary data.</text>
</comment>
<protein>
    <recommendedName>
        <fullName evidence="2">tRNA nucleotidyltransferase/poly(A) polymerase RNA and SrmB- binding domain-containing protein</fullName>
    </recommendedName>
</protein>
<dbReference type="STRING" id="888268.A0A1E5VVW0"/>
<dbReference type="SUPFAM" id="SSF81891">
    <property type="entry name" value="Poly A polymerase C-terminal region-like"/>
    <property type="match status" value="1"/>
</dbReference>
<reference evidence="3 4" key="1">
    <citation type="submission" date="2016-09" db="EMBL/GenBank/DDBJ databases">
        <title>The draft genome of Dichanthelium oligosanthes: A C3 panicoid grass species.</title>
        <authorList>
            <person name="Studer A.J."/>
            <person name="Schnable J.C."/>
            <person name="Brutnell T.P."/>
        </authorList>
    </citation>
    <scope>NUCLEOTIDE SEQUENCE [LARGE SCALE GENOMIC DNA]</scope>
    <source>
        <strain evidence="4">cv. Kellogg 1175</strain>
        <tissue evidence="3">Leaf</tissue>
    </source>
</reference>
<dbReference type="Proteomes" id="UP000095767">
    <property type="component" value="Unassembled WGS sequence"/>
</dbReference>
<feature type="region of interest" description="Disordered" evidence="1">
    <location>
        <begin position="1"/>
        <end position="31"/>
    </location>
</feature>
<feature type="domain" description="tRNA nucleotidyltransferase/poly(A) polymerase RNA and SrmB- binding" evidence="2">
    <location>
        <begin position="143"/>
        <end position="179"/>
    </location>
</feature>
<dbReference type="PANTHER" id="PTHR43051:SF1">
    <property type="entry name" value="POLYNUCLEOTIDE ADENYLYLTRANSFERASE FAMILY PROTEIN"/>
    <property type="match status" value="1"/>
</dbReference>
<dbReference type="InterPro" id="IPR009500">
    <property type="entry name" value="DUF1118"/>
</dbReference>
<dbReference type="Pfam" id="PF06549">
    <property type="entry name" value="DUF1118"/>
    <property type="match status" value="1"/>
</dbReference>
<evidence type="ECO:0000256" key="1">
    <source>
        <dbReference type="SAM" id="MobiDB-lite"/>
    </source>
</evidence>
<dbReference type="OrthoDB" id="201162at2759"/>